<sequence>MSGYDQHFARPISDYSTEAPTSGLSVQGPLTGSFNDVEPRLQNFGVFDAQNRNTQHSHAFGPVTLFSPNIPDEYSKWEQNKQAEEIPRLIPITASFPVINSAGASIRVQADPIQAETRMHNIVLTGLRDLMQILDLSGILVSVSPWCKALIGYEPEDIIGNVLFEFIHPDDRSMVVGEFVNSINTGNPFRCYYRFKKNGGAYLLLDAHGHIDSATSMEFSIIARPYLTKQSQLLDSFLEHKLENERLTRRIAELKREGEFQLHNLENKQDNEQMTSVAPQTQYSLITTSGFPTPTTGGFQFGVPTVPPLTNPMLPNEPPTESSTDIYKPWAGSRRRHNISQPIGFEGSTYLDDIELITGLHYGAGELARDISTGVPDGTVFQGDAPPAVAFMPAVGSVAGAEKAMLKGSGGVNLPKRISAPIAGPSLRLSGGRARVGRKRYAMLADYAGRSRRKRANNRRA</sequence>
<dbReference type="CDD" id="cd00130">
    <property type="entry name" value="PAS"/>
    <property type="match status" value="1"/>
</dbReference>
<dbReference type="SUPFAM" id="SSF55785">
    <property type="entry name" value="PYP-like sensor domain (PAS domain)"/>
    <property type="match status" value="1"/>
</dbReference>
<dbReference type="InterPro" id="IPR035965">
    <property type="entry name" value="PAS-like_dom_sf"/>
</dbReference>
<feature type="compositionally biased region" description="Polar residues" evidence="2">
    <location>
        <begin position="14"/>
        <end position="24"/>
    </location>
</feature>
<reference evidence="4 5" key="1">
    <citation type="submission" date="2015-07" db="EMBL/GenBank/DDBJ databases">
        <title>Emmonsia species relationships and genome sequence.</title>
        <authorList>
            <person name="Cuomo C.A."/>
            <person name="Schwartz I.S."/>
            <person name="Kenyon C."/>
            <person name="de Hoog G.S."/>
            <person name="Govender N.P."/>
            <person name="Botha A."/>
            <person name="Moreno L."/>
            <person name="de Vries M."/>
            <person name="Munoz J.F."/>
            <person name="Stielow J.B."/>
        </authorList>
    </citation>
    <scope>NUCLEOTIDE SEQUENCE [LARGE SCALE GENOMIC DNA]</scope>
    <source>
        <strain evidence="4 5">CBS 136260</strain>
    </source>
</reference>
<accession>A0A1B7P4H9</accession>
<feature type="domain" description="PAS" evidence="3">
    <location>
        <begin position="115"/>
        <end position="186"/>
    </location>
</feature>
<dbReference type="OrthoDB" id="2162994at2759"/>
<comment type="caution">
    <text evidence="4">The sequence shown here is derived from an EMBL/GenBank/DDBJ whole genome shotgun (WGS) entry which is preliminary data.</text>
</comment>
<dbReference type="STRING" id="1658172.A0A1B7P4H9"/>
<gene>
    <name evidence="4" type="ORF">ACJ72_01696</name>
</gene>
<dbReference type="SMART" id="SM00091">
    <property type="entry name" value="PAS"/>
    <property type="match status" value="1"/>
</dbReference>
<dbReference type="Pfam" id="PF08447">
    <property type="entry name" value="PAS_3"/>
    <property type="match status" value="1"/>
</dbReference>
<dbReference type="PROSITE" id="PS50112">
    <property type="entry name" value="PAS"/>
    <property type="match status" value="1"/>
</dbReference>
<dbReference type="Proteomes" id="UP000091918">
    <property type="component" value="Unassembled WGS sequence"/>
</dbReference>
<dbReference type="NCBIfam" id="TIGR00229">
    <property type="entry name" value="sensory_box"/>
    <property type="match status" value="1"/>
</dbReference>
<dbReference type="InterPro" id="IPR000014">
    <property type="entry name" value="PAS"/>
</dbReference>
<evidence type="ECO:0000256" key="1">
    <source>
        <dbReference type="SAM" id="Coils"/>
    </source>
</evidence>
<keyword evidence="5" id="KW-1185">Reference proteome</keyword>
<dbReference type="EMBL" id="LGUA01000121">
    <property type="protein sequence ID" value="OAX83930.1"/>
    <property type="molecule type" value="Genomic_DNA"/>
</dbReference>
<evidence type="ECO:0000313" key="5">
    <source>
        <dbReference type="Proteomes" id="UP000091918"/>
    </source>
</evidence>
<feature type="region of interest" description="Disordered" evidence="2">
    <location>
        <begin position="1"/>
        <end position="24"/>
    </location>
</feature>
<evidence type="ECO:0000259" key="3">
    <source>
        <dbReference type="PROSITE" id="PS50112"/>
    </source>
</evidence>
<name>A0A1B7P4H9_9EURO</name>
<feature type="coiled-coil region" evidence="1">
    <location>
        <begin position="237"/>
        <end position="271"/>
    </location>
</feature>
<dbReference type="AlphaFoldDB" id="A0A1B7P4H9"/>
<dbReference type="InterPro" id="IPR013655">
    <property type="entry name" value="PAS_fold_3"/>
</dbReference>
<proteinExistence type="predicted"/>
<evidence type="ECO:0000313" key="4">
    <source>
        <dbReference type="EMBL" id="OAX83930.1"/>
    </source>
</evidence>
<organism evidence="4 5">
    <name type="scientific">Emergomyces africanus</name>
    <dbReference type="NCBI Taxonomy" id="1955775"/>
    <lineage>
        <taxon>Eukaryota</taxon>
        <taxon>Fungi</taxon>
        <taxon>Dikarya</taxon>
        <taxon>Ascomycota</taxon>
        <taxon>Pezizomycotina</taxon>
        <taxon>Eurotiomycetes</taxon>
        <taxon>Eurotiomycetidae</taxon>
        <taxon>Onygenales</taxon>
        <taxon>Ajellomycetaceae</taxon>
        <taxon>Emergomyces</taxon>
    </lineage>
</organism>
<protein>
    <recommendedName>
        <fullName evidence="3">PAS domain-containing protein</fullName>
    </recommendedName>
</protein>
<dbReference type="Gene3D" id="3.30.450.20">
    <property type="entry name" value="PAS domain"/>
    <property type="match status" value="1"/>
</dbReference>
<evidence type="ECO:0000256" key="2">
    <source>
        <dbReference type="SAM" id="MobiDB-lite"/>
    </source>
</evidence>
<keyword evidence="1" id="KW-0175">Coiled coil</keyword>